<evidence type="ECO:0000256" key="8">
    <source>
        <dbReference type="ARBA" id="ARBA00023306"/>
    </source>
</evidence>
<dbReference type="InterPro" id="IPR036615">
    <property type="entry name" value="Mur_ligase_C_dom_sf"/>
</dbReference>
<evidence type="ECO:0000256" key="9">
    <source>
        <dbReference type="ARBA" id="ARBA00023316"/>
    </source>
</evidence>
<comment type="function">
    <text evidence="10 11">Involved in cell wall formation. Catalyzes the final step in the synthesis of UDP-N-acetylmuramoyl-pentapeptide, the precursor of murein.</text>
</comment>
<comment type="catalytic activity">
    <reaction evidence="10 11">
        <text>D-alanyl-D-alanine + UDP-N-acetyl-alpha-D-muramoyl-L-alanyl-gamma-D-glutamyl-meso-2,6-diaminopimelate + ATP = UDP-N-acetyl-alpha-D-muramoyl-L-alanyl-gamma-D-glutamyl-meso-2,6-diaminopimeloyl-D-alanyl-D-alanine + ADP + phosphate + H(+)</text>
        <dbReference type="Rhea" id="RHEA:28374"/>
        <dbReference type="ChEBI" id="CHEBI:15378"/>
        <dbReference type="ChEBI" id="CHEBI:30616"/>
        <dbReference type="ChEBI" id="CHEBI:43474"/>
        <dbReference type="ChEBI" id="CHEBI:57822"/>
        <dbReference type="ChEBI" id="CHEBI:61386"/>
        <dbReference type="ChEBI" id="CHEBI:83905"/>
        <dbReference type="ChEBI" id="CHEBI:456216"/>
        <dbReference type="EC" id="6.3.2.10"/>
    </reaction>
</comment>
<dbReference type="GO" id="GO:0016874">
    <property type="term" value="F:ligase activity"/>
    <property type="evidence" value="ECO:0007669"/>
    <property type="project" value="UniProtKB-KW"/>
</dbReference>
<dbReference type="InterPro" id="IPR005863">
    <property type="entry name" value="UDP-N-AcMur_synth"/>
</dbReference>
<dbReference type="SUPFAM" id="SSF53623">
    <property type="entry name" value="MurD-like peptide ligases, catalytic domain"/>
    <property type="match status" value="1"/>
</dbReference>
<dbReference type="InterPro" id="IPR051046">
    <property type="entry name" value="MurCDEF_CellWall_CoF430Synth"/>
</dbReference>
<keyword evidence="8 10" id="KW-0131">Cell cycle</keyword>
<comment type="pathway">
    <text evidence="10 11">Cell wall biogenesis; peptidoglycan biosynthesis.</text>
</comment>
<evidence type="ECO:0000256" key="3">
    <source>
        <dbReference type="ARBA" id="ARBA00022618"/>
    </source>
</evidence>
<dbReference type="PANTHER" id="PTHR43024">
    <property type="entry name" value="UDP-N-ACETYLMURAMOYL-TRIPEPTIDE--D-ALANYL-D-ALANINE LIGASE"/>
    <property type="match status" value="1"/>
</dbReference>
<feature type="domain" description="Mur ligase central" evidence="14">
    <location>
        <begin position="121"/>
        <end position="304"/>
    </location>
</feature>
<reference evidence="15 16" key="1">
    <citation type="submission" date="2021-11" db="EMBL/GenBank/DDBJ databases">
        <title>Genomic of Niabella pedocola.</title>
        <authorList>
            <person name="Wu T."/>
        </authorList>
    </citation>
    <scope>NUCLEOTIDE SEQUENCE [LARGE SCALE GENOMIC DNA]</scope>
    <source>
        <strain evidence="15 16">JCM 31011</strain>
    </source>
</reference>
<evidence type="ECO:0000256" key="11">
    <source>
        <dbReference type="RuleBase" id="RU004136"/>
    </source>
</evidence>
<keyword evidence="16" id="KW-1185">Reference proteome</keyword>
<dbReference type="Proteomes" id="UP001199816">
    <property type="component" value="Unassembled WGS sequence"/>
</dbReference>
<dbReference type="InterPro" id="IPR004101">
    <property type="entry name" value="Mur_ligase_C"/>
</dbReference>
<dbReference type="InterPro" id="IPR000713">
    <property type="entry name" value="Mur_ligase_N"/>
</dbReference>
<accession>A0ABS8PYS3</accession>
<feature type="binding site" evidence="10">
    <location>
        <begin position="123"/>
        <end position="129"/>
    </location>
    <ligand>
        <name>ATP</name>
        <dbReference type="ChEBI" id="CHEBI:30616"/>
    </ligand>
</feature>
<dbReference type="NCBIfam" id="TIGR01143">
    <property type="entry name" value="murF"/>
    <property type="match status" value="1"/>
</dbReference>
<keyword evidence="7 10" id="KW-0573">Peptidoglycan synthesis</keyword>
<evidence type="ECO:0000256" key="1">
    <source>
        <dbReference type="ARBA" id="ARBA00022490"/>
    </source>
</evidence>
<keyword evidence="4 10" id="KW-0547">Nucleotide-binding</keyword>
<dbReference type="InterPro" id="IPR013221">
    <property type="entry name" value="Mur_ligase_cen"/>
</dbReference>
<gene>
    <name evidence="10" type="primary">murF</name>
    <name evidence="15" type="ORF">LQ567_25780</name>
</gene>
<dbReference type="EMBL" id="JAJNEC010000008">
    <property type="protein sequence ID" value="MCD2426222.1"/>
    <property type="molecule type" value="Genomic_DNA"/>
</dbReference>
<keyword evidence="3 10" id="KW-0132">Cell division</keyword>
<comment type="subcellular location">
    <subcellularLocation>
        <location evidence="10 11">Cytoplasm</location>
    </subcellularLocation>
</comment>
<evidence type="ECO:0000313" key="16">
    <source>
        <dbReference type="Proteomes" id="UP001199816"/>
    </source>
</evidence>
<evidence type="ECO:0000256" key="5">
    <source>
        <dbReference type="ARBA" id="ARBA00022840"/>
    </source>
</evidence>
<dbReference type="PANTHER" id="PTHR43024:SF1">
    <property type="entry name" value="UDP-N-ACETYLMURAMOYL-TRIPEPTIDE--D-ALANYL-D-ALANINE LIGASE"/>
    <property type="match status" value="1"/>
</dbReference>
<dbReference type="SUPFAM" id="SSF53244">
    <property type="entry name" value="MurD-like peptide ligases, peptide-binding domain"/>
    <property type="match status" value="1"/>
</dbReference>
<dbReference type="Gene3D" id="3.40.1190.10">
    <property type="entry name" value="Mur-like, catalytic domain"/>
    <property type="match status" value="1"/>
</dbReference>
<feature type="domain" description="Mur ligase N-terminal catalytic" evidence="12">
    <location>
        <begin position="42"/>
        <end position="108"/>
    </location>
</feature>
<evidence type="ECO:0000256" key="2">
    <source>
        <dbReference type="ARBA" id="ARBA00022598"/>
    </source>
</evidence>
<evidence type="ECO:0000259" key="13">
    <source>
        <dbReference type="Pfam" id="PF02875"/>
    </source>
</evidence>
<evidence type="ECO:0000259" key="14">
    <source>
        <dbReference type="Pfam" id="PF08245"/>
    </source>
</evidence>
<protein>
    <recommendedName>
        <fullName evidence="10 11">UDP-N-acetylmuramoyl-tripeptide--D-alanyl-D-alanine ligase</fullName>
        <ecNumber evidence="10 11">6.3.2.10</ecNumber>
    </recommendedName>
    <alternativeName>
        <fullName evidence="10">D-alanyl-D-alanine-adding enzyme</fullName>
    </alternativeName>
</protein>
<keyword evidence="9 10" id="KW-0961">Cell wall biogenesis/degradation</keyword>
<dbReference type="RefSeq" id="WP_231008810.1">
    <property type="nucleotide sequence ID" value="NZ_JAJNEC010000008.1"/>
</dbReference>
<dbReference type="Gene3D" id="3.40.1390.10">
    <property type="entry name" value="MurE/MurF, N-terminal domain"/>
    <property type="match status" value="1"/>
</dbReference>
<dbReference type="InterPro" id="IPR036565">
    <property type="entry name" value="Mur-like_cat_sf"/>
</dbReference>
<dbReference type="Pfam" id="PF02875">
    <property type="entry name" value="Mur_ligase_C"/>
    <property type="match status" value="1"/>
</dbReference>
<keyword evidence="5 10" id="KW-0067">ATP-binding</keyword>
<name>A0ABS8PYS3_9BACT</name>
<evidence type="ECO:0000256" key="6">
    <source>
        <dbReference type="ARBA" id="ARBA00022960"/>
    </source>
</evidence>
<organism evidence="15 16">
    <name type="scientific">Niabella pedocola</name>
    <dbReference type="NCBI Taxonomy" id="1752077"/>
    <lineage>
        <taxon>Bacteria</taxon>
        <taxon>Pseudomonadati</taxon>
        <taxon>Bacteroidota</taxon>
        <taxon>Chitinophagia</taxon>
        <taxon>Chitinophagales</taxon>
        <taxon>Chitinophagaceae</taxon>
        <taxon>Niabella</taxon>
    </lineage>
</organism>
<sequence length="453" mass="49687">MMIILPGVKIPPGFKILNRHNAYFCLMNTEALYQVYLNHPHVQTDTRKIREGELFFALKGPNFNGNQFARQAVDAGAAKVIIDEAAYEIAGKTILVPDVLQALQQLAAWHRAQFAFPVMAITGSNGKTTTKELIHAVLSTTYKTYTTTGNLNNHIGVPLTLLKIKDDAQLAVIEMGANHLEEIKGYCAVARPTHGLITNAGKAHLEGFGSIEGVKKGKGELYDFLRERGDGTAFVMWDYDYLRNMSAGIAHIVRYGTADAEVTGDAAGQTGFLTVELEQPFTAVIKTQLVGDYNLPNVLAAVAVGRHFKVAPEQIVAAIEGYTPSNSRSQLMEKGSNKIILDAYNANPSSMKLAIENLAKMEGAGKILILGAMAEMGAETEAEHQQIVQLIEQHAWKDVILVGKPFESYKDRFRYFENSGQAAEWLGAHRPENTLLLVKGSRSSQMERVLDAL</sequence>
<keyword evidence="2 10" id="KW-0436">Ligase</keyword>
<dbReference type="EC" id="6.3.2.10" evidence="10 11"/>
<evidence type="ECO:0000259" key="12">
    <source>
        <dbReference type="Pfam" id="PF01225"/>
    </source>
</evidence>
<evidence type="ECO:0000256" key="4">
    <source>
        <dbReference type="ARBA" id="ARBA00022741"/>
    </source>
</evidence>
<keyword evidence="1 10" id="KW-0963">Cytoplasm</keyword>
<evidence type="ECO:0000313" key="15">
    <source>
        <dbReference type="EMBL" id="MCD2426222.1"/>
    </source>
</evidence>
<evidence type="ECO:0000256" key="10">
    <source>
        <dbReference type="HAMAP-Rule" id="MF_02019"/>
    </source>
</evidence>
<dbReference type="HAMAP" id="MF_02019">
    <property type="entry name" value="MurF"/>
    <property type="match status" value="1"/>
</dbReference>
<dbReference type="SUPFAM" id="SSF63418">
    <property type="entry name" value="MurE/MurF N-terminal domain"/>
    <property type="match status" value="1"/>
</dbReference>
<dbReference type="InterPro" id="IPR035911">
    <property type="entry name" value="MurE/MurF_N"/>
</dbReference>
<evidence type="ECO:0000256" key="7">
    <source>
        <dbReference type="ARBA" id="ARBA00022984"/>
    </source>
</evidence>
<comment type="similarity">
    <text evidence="10">Belongs to the MurCDEF family. MurF subfamily.</text>
</comment>
<feature type="domain" description="Mur ligase C-terminal" evidence="13">
    <location>
        <begin position="328"/>
        <end position="442"/>
    </location>
</feature>
<proteinExistence type="inferred from homology"/>
<dbReference type="Gene3D" id="3.90.190.20">
    <property type="entry name" value="Mur ligase, C-terminal domain"/>
    <property type="match status" value="1"/>
</dbReference>
<dbReference type="Pfam" id="PF01225">
    <property type="entry name" value="Mur_ligase"/>
    <property type="match status" value="1"/>
</dbReference>
<dbReference type="Pfam" id="PF08245">
    <property type="entry name" value="Mur_ligase_M"/>
    <property type="match status" value="1"/>
</dbReference>
<keyword evidence="6 10" id="KW-0133">Cell shape</keyword>
<comment type="caution">
    <text evidence="15">The sequence shown here is derived from an EMBL/GenBank/DDBJ whole genome shotgun (WGS) entry which is preliminary data.</text>
</comment>